<dbReference type="Proteomes" id="UP000019484">
    <property type="component" value="Unassembled WGS sequence"/>
</dbReference>
<accession>W9Y7U5</accession>
<organism evidence="1 2">
    <name type="scientific">Capronia coronata CBS 617.96</name>
    <dbReference type="NCBI Taxonomy" id="1182541"/>
    <lineage>
        <taxon>Eukaryota</taxon>
        <taxon>Fungi</taxon>
        <taxon>Dikarya</taxon>
        <taxon>Ascomycota</taxon>
        <taxon>Pezizomycotina</taxon>
        <taxon>Eurotiomycetes</taxon>
        <taxon>Chaetothyriomycetidae</taxon>
        <taxon>Chaetothyriales</taxon>
        <taxon>Herpotrichiellaceae</taxon>
        <taxon>Capronia</taxon>
    </lineage>
</organism>
<dbReference type="EMBL" id="AMWN01000005">
    <property type="protein sequence ID" value="EXJ85710.1"/>
    <property type="molecule type" value="Genomic_DNA"/>
</dbReference>
<name>W9Y7U5_9EURO</name>
<dbReference type="AlphaFoldDB" id="W9Y7U5"/>
<proteinExistence type="predicted"/>
<keyword evidence="2" id="KW-1185">Reference proteome</keyword>
<reference evidence="1 2" key="1">
    <citation type="submission" date="2013-03" db="EMBL/GenBank/DDBJ databases">
        <title>The Genome Sequence of Capronia coronata CBS 617.96.</title>
        <authorList>
            <consortium name="The Broad Institute Genomics Platform"/>
            <person name="Cuomo C."/>
            <person name="de Hoog S."/>
            <person name="Gorbushina A."/>
            <person name="Walker B."/>
            <person name="Young S.K."/>
            <person name="Zeng Q."/>
            <person name="Gargeya S."/>
            <person name="Fitzgerald M."/>
            <person name="Haas B."/>
            <person name="Abouelleil A."/>
            <person name="Allen A.W."/>
            <person name="Alvarado L."/>
            <person name="Arachchi H.M."/>
            <person name="Berlin A.M."/>
            <person name="Chapman S.B."/>
            <person name="Gainer-Dewar J."/>
            <person name="Goldberg J."/>
            <person name="Griggs A."/>
            <person name="Gujja S."/>
            <person name="Hansen M."/>
            <person name="Howarth C."/>
            <person name="Imamovic A."/>
            <person name="Ireland A."/>
            <person name="Larimer J."/>
            <person name="McCowan C."/>
            <person name="Murphy C."/>
            <person name="Pearson M."/>
            <person name="Poon T.W."/>
            <person name="Priest M."/>
            <person name="Roberts A."/>
            <person name="Saif S."/>
            <person name="Shea T."/>
            <person name="Sisk P."/>
            <person name="Sykes S."/>
            <person name="Wortman J."/>
            <person name="Nusbaum C."/>
            <person name="Birren B."/>
        </authorList>
    </citation>
    <scope>NUCLEOTIDE SEQUENCE [LARGE SCALE GENOMIC DNA]</scope>
    <source>
        <strain evidence="1 2">CBS 617.96</strain>
    </source>
</reference>
<evidence type="ECO:0000313" key="2">
    <source>
        <dbReference type="Proteomes" id="UP000019484"/>
    </source>
</evidence>
<protein>
    <submittedName>
        <fullName evidence="1">Uncharacterized protein</fullName>
    </submittedName>
</protein>
<dbReference type="GeneID" id="19160947"/>
<comment type="caution">
    <text evidence="1">The sequence shown here is derived from an EMBL/GenBank/DDBJ whole genome shotgun (WGS) entry which is preliminary data.</text>
</comment>
<evidence type="ECO:0000313" key="1">
    <source>
        <dbReference type="EMBL" id="EXJ85710.1"/>
    </source>
</evidence>
<gene>
    <name evidence="1" type="ORF">A1O1_06078</name>
</gene>
<dbReference type="RefSeq" id="XP_007725148.1">
    <property type="nucleotide sequence ID" value="XM_007726958.1"/>
</dbReference>
<dbReference type="OrthoDB" id="10397114at2759"/>
<sequence length="168" mass="19223">MARDVAGDMDLAKRSPVLGWTWFNHSGKTKRSPVLAWTWFNHSGKTKRSPVLGWTWFNSGGKQVEWCRPVVSQAVWTPKQPSSRNQHGQDDRGNEWYLLPGSGEMRSRSWRNRIPCDASGISLTRFLSRNPVDAKFVPHAWEQKTDSLIVKRVIVQIVGLKQNQDVLL</sequence>
<dbReference type="HOGENOM" id="CLU_1586262_0_0_1"/>